<keyword evidence="2" id="KW-1185">Reference proteome</keyword>
<evidence type="ECO:0000313" key="2">
    <source>
        <dbReference type="Proteomes" id="UP000012062"/>
    </source>
</evidence>
<name>M5EQI8_9HYPH</name>
<dbReference type="Proteomes" id="UP000012062">
    <property type="component" value="Unassembled WGS sequence"/>
</dbReference>
<protein>
    <submittedName>
        <fullName evidence="1">Uncharacterized protein</fullName>
    </submittedName>
</protein>
<sequence length="123" mass="13287">MIDAVRELHPVSSSAILAGSVMRFLTVQEPTGTWAVFDTTVDVPADFAGTCLIGLTRDRAEWLAARANQDASVRSNICRLSLPEPEHTVVPIRKASNDFDRGQSVPQVTAVLATCRPIVVRAS</sequence>
<reference evidence="1 2" key="1">
    <citation type="submission" date="2013-02" db="EMBL/GenBank/DDBJ databases">
        <authorList>
            <person name="Genoscope - CEA"/>
        </authorList>
    </citation>
    <scope>NUCLEOTIDE SEQUENCE [LARGE SCALE GENOMIC DNA]</scope>
    <source>
        <strain evidence="1 2">STM 2683</strain>
    </source>
</reference>
<dbReference type="AlphaFoldDB" id="M5EQI8"/>
<proteinExistence type="predicted"/>
<gene>
    <name evidence="1" type="ORF">MESS2_450068</name>
</gene>
<dbReference type="EMBL" id="CAUM01000112">
    <property type="protein sequence ID" value="CCV07054.1"/>
    <property type="molecule type" value="Genomic_DNA"/>
</dbReference>
<comment type="caution">
    <text evidence="1">The sequence shown here is derived from an EMBL/GenBank/DDBJ whole genome shotgun (WGS) entry which is preliminary data.</text>
</comment>
<organism evidence="1 2">
    <name type="scientific">Mesorhizobium metallidurans STM 2683</name>
    <dbReference type="NCBI Taxonomy" id="1297569"/>
    <lineage>
        <taxon>Bacteria</taxon>
        <taxon>Pseudomonadati</taxon>
        <taxon>Pseudomonadota</taxon>
        <taxon>Alphaproteobacteria</taxon>
        <taxon>Hyphomicrobiales</taxon>
        <taxon>Phyllobacteriaceae</taxon>
        <taxon>Mesorhizobium</taxon>
    </lineage>
</organism>
<evidence type="ECO:0000313" key="1">
    <source>
        <dbReference type="EMBL" id="CCV07054.1"/>
    </source>
</evidence>
<accession>M5EQI8</accession>